<gene>
    <name evidence="6" type="ORF">N7G274_007063</name>
</gene>
<sequence length="342" mass="38628">MALSPIHRCASCNARSGSSKLFSCSACKVVYYCGRDHQAADRDAHKFACNAIKKRQKHLDQEETALRSLPGDWVTPPNLFEEHAGHFWGITATRDYMRARYALVEALLKIKTYAAVEAAYGHIMEMLRLCRGDNMGVRDLVPALALRLGRDQQCYDFCIWWATTGLRSDYDWGDLDLPYLDVNGADVFLSPPEDVFDKYASLSHLAAITLLKIRLLLDVRVLQTSSVIGHKVPQEILDRVREQLVSGSVVAENRSVMNATDQTPLIQNLENQVQVLYTVTKNSNRHFWPALLNPGKHLTARPEAYCQGSLEQMQLVLQYNFDAWAETPGAVDMIKDLMRQDP</sequence>
<reference evidence="6 7" key="1">
    <citation type="submission" date="2024-09" db="EMBL/GenBank/DDBJ databases">
        <title>Rethinking Asexuality: The Enigmatic Case of Functional Sexual Genes in Lepraria (Stereocaulaceae).</title>
        <authorList>
            <person name="Doellman M."/>
            <person name="Sun Y."/>
            <person name="Barcenas-Pena A."/>
            <person name="Lumbsch H.T."/>
            <person name="Grewe F."/>
        </authorList>
    </citation>
    <scope>NUCLEOTIDE SEQUENCE [LARGE SCALE GENOMIC DNA]</scope>
    <source>
        <strain evidence="6 7">Mercado 3170</strain>
    </source>
</reference>
<name>A0ABR4A2S1_9LECA</name>
<dbReference type="PROSITE" id="PS50865">
    <property type="entry name" value="ZF_MYND_2"/>
    <property type="match status" value="1"/>
</dbReference>
<protein>
    <recommendedName>
        <fullName evidence="5">MYND-type domain-containing protein</fullName>
    </recommendedName>
</protein>
<evidence type="ECO:0000313" key="6">
    <source>
        <dbReference type="EMBL" id="KAL2040160.1"/>
    </source>
</evidence>
<dbReference type="Gene3D" id="6.10.140.2220">
    <property type="match status" value="1"/>
</dbReference>
<evidence type="ECO:0000256" key="4">
    <source>
        <dbReference type="PROSITE-ProRule" id="PRU00134"/>
    </source>
</evidence>
<comment type="caution">
    <text evidence="6">The sequence shown here is derived from an EMBL/GenBank/DDBJ whole genome shotgun (WGS) entry which is preliminary data.</text>
</comment>
<dbReference type="Proteomes" id="UP001590950">
    <property type="component" value="Unassembled WGS sequence"/>
</dbReference>
<evidence type="ECO:0000256" key="1">
    <source>
        <dbReference type="ARBA" id="ARBA00022723"/>
    </source>
</evidence>
<accession>A0ABR4A2S1</accession>
<evidence type="ECO:0000256" key="2">
    <source>
        <dbReference type="ARBA" id="ARBA00022771"/>
    </source>
</evidence>
<dbReference type="EMBL" id="JBEFKJ010000022">
    <property type="protein sequence ID" value="KAL2040160.1"/>
    <property type="molecule type" value="Genomic_DNA"/>
</dbReference>
<proteinExistence type="predicted"/>
<evidence type="ECO:0000313" key="7">
    <source>
        <dbReference type="Proteomes" id="UP001590950"/>
    </source>
</evidence>
<organism evidence="6 7">
    <name type="scientific">Stereocaulon virgatum</name>
    <dbReference type="NCBI Taxonomy" id="373712"/>
    <lineage>
        <taxon>Eukaryota</taxon>
        <taxon>Fungi</taxon>
        <taxon>Dikarya</taxon>
        <taxon>Ascomycota</taxon>
        <taxon>Pezizomycotina</taxon>
        <taxon>Lecanoromycetes</taxon>
        <taxon>OSLEUM clade</taxon>
        <taxon>Lecanoromycetidae</taxon>
        <taxon>Lecanorales</taxon>
        <taxon>Lecanorineae</taxon>
        <taxon>Stereocaulaceae</taxon>
        <taxon>Stereocaulon</taxon>
    </lineage>
</organism>
<evidence type="ECO:0000256" key="3">
    <source>
        <dbReference type="ARBA" id="ARBA00022833"/>
    </source>
</evidence>
<keyword evidence="1" id="KW-0479">Metal-binding</keyword>
<keyword evidence="2 4" id="KW-0863">Zinc-finger</keyword>
<evidence type="ECO:0000259" key="5">
    <source>
        <dbReference type="PROSITE" id="PS50865"/>
    </source>
</evidence>
<dbReference type="InterPro" id="IPR002893">
    <property type="entry name" value="Znf_MYND"/>
</dbReference>
<keyword evidence="3" id="KW-0862">Zinc</keyword>
<feature type="domain" description="MYND-type" evidence="5">
    <location>
        <begin position="9"/>
        <end position="49"/>
    </location>
</feature>
<dbReference type="Pfam" id="PF01753">
    <property type="entry name" value="zf-MYND"/>
    <property type="match status" value="1"/>
</dbReference>
<keyword evidence="7" id="KW-1185">Reference proteome</keyword>
<dbReference type="SUPFAM" id="SSF144232">
    <property type="entry name" value="HIT/MYND zinc finger-like"/>
    <property type="match status" value="1"/>
</dbReference>